<protein>
    <submittedName>
        <fullName evidence="1">DUF3025 domain-containing protein</fullName>
    </submittedName>
</protein>
<name>A0ABU6K0V1_9RHOO</name>
<sequence length="257" mass="28940">MPEFIADYFQRSPAFDAVAPYAQRLGWNAWPTPQRYYAGLDALGAPVHFVPDAPAQAYELHIGETAQVPTRHASWHDYFNALVWCRFPRTKLQLNALHRAHWADAGTQRPPVRDGLTLLDESGALVICDDASLLQQVRDMNWPELFATQRARVEQHMRVLVFGHGLLEKFLQPYVGMTAKALLLNAHADVVSLPLDDLCGWADAHVAAKLHSAGGLLSSDLHPLPILGVPGWWEANCDASFYDNTHYFRRQRQRNTP</sequence>
<dbReference type="Pfam" id="PF11227">
    <property type="entry name" value="DUF3025"/>
    <property type="match status" value="1"/>
</dbReference>
<dbReference type="InterPro" id="IPR021390">
    <property type="entry name" value="DUF3025"/>
</dbReference>
<accession>A0ABU6K0V1</accession>
<gene>
    <name evidence="1" type="ORF">VVD49_06180</name>
</gene>
<evidence type="ECO:0000313" key="1">
    <source>
        <dbReference type="EMBL" id="MEC5385302.1"/>
    </source>
</evidence>
<dbReference type="Proteomes" id="UP001331561">
    <property type="component" value="Unassembled WGS sequence"/>
</dbReference>
<dbReference type="RefSeq" id="WP_327598261.1">
    <property type="nucleotide sequence ID" value="NZ_JAYXHS010000001.1"/>
</dbReference>
<evidence type="ECO:0000313" key="2">
    <source>
        <dbReference type="Proteomes" id="UP001331561"/>
    </source>
</evidence>
<organism evidence="1 2">
    <name type="scientific">Uliginosibacterium silvisoli</name>
    <dbReference type="NCBI Taxonomy" id="3114758"/>
    <lineage>
        <taxon>Bacteria</taxon>
        <taxon>Pseudomonadati</taxon>
        <taxon>Pseudomonadota</taxon>
        <taxon>Betaproteobacteria</taxon>
        <taxon>Rhodocyclales</taxon>
        <taxon>Zoogloeaceae</taxon>
        <taxon>Uliginosibacterium</taxon>
    </lineage>
</organism>
<proteinExistence type="predicted"/>
<keyword evidence="2" id="KW-1185">Reference proteome</keyword>
<reference evidence="1 2" key="1">
    <citation type="submission" date="2024-01" db="EMBL/GenBank/DDBJ databases">
        <title>Uliginosibacterium soil sp. nov.</title>
        <authorList>
            <person name="Lv Y."/>
        </authorList>
    </citation>
    <scope>NUCLEOTIDE SEQUENCE [LARGE SCALE GENOMIC DNA]</scope>
    <source>
        <strain evidence="1 2">H3</strain>
    </source>
</reference>
<dbReference type="EMBL" id="JAYXHS010000001">
    <property type="protein sequence ID" value="MEC5385302.1"/>
    <property type="molecule type" value="Genomic_DNA"/>
</dbReference>
<comment type="caution">
    <text evidence="1">The sequence shown here is derived from an EMBL/GenBank/DDBJ whole genome shotgun (WGS) entry which is preliminary data.</text>
</comment>